<feature type="compositionally biased region" description="Pro residues" evidence="1">
    <location>
        <begin position="277"/>
        <end position="288"/>
    </location>
</feature>
<accession>A0A6C0B0Z9</accession>
<feature type="region of interest" description="Disordered" evidence="1">
    <location>
        <begin position="268"/>
        <end position="303"/>
    </location>
</feature>
<feature type="compositionally biased region" description="Basic and acidic residues" evidence="1">
    <location>
        <begin position="294"/>
        <end position="303"/>
    </location>
</feature>
<name>A0A6C0B0Z9_9ZZZZ</name>
<dbReference type="EMBL" id="MN739048">
    <property type="protein sequence ID" value="QHS85905.1"/>
    <property type="molecule type" value="Genomic_DNA"/>
</dbReference>
<sequence length="303" mass="32422">MPDASSFTWRTKLEATQINRRTDHVINNSQDTPAPRLFSPQVLGYPGSGFGGRVQDASSFTLSQSARSLRNDVFSGPSGERHRTSTNAREGYLTRPPASQVVSELGNADVSVAGLNMGYTRQRSGSVVNDNVGVCTAQFRPQTKSYFVDTIPDLKTRKIGMQSRNPGDGLGRQIVQNEIDCVTTNTSGVAKSFGVDANGVGLQDPKADIPFNSYSATPKNSIGSGPNIVNRMFITSPTGIQTGGGNTPGSRAPIVGGVSMVRKGSITHRGWASPSRNPYPHPRVPPRGAPAQKKINDPNHYKI</sequence>
<proteinExistence type="predicted"/>
<evidence type="ECO:0000313" key="2">
    <source>
        <dbReference type="EMBL" id="QHS85905.1"/>
    </source>
</evidence>
<evidence type="ECO:0000256" key="1">
    <source>
        <dbReference type="SAM" id="MobiDB-lite"/>
    </source>
</evidence>
<feature type="region of interest" description="Disordered" evidence="1">
    <location>
        <begin position="71"/>
        <end position="93"/>
    </location>
</feature>
<reference evidence="2" key="1">
    <citation type="journal article" date="2020" name="Nature">
        <title>Giant virus diversity and host interactions through global metagenomics.</title>
        <authorList>
            <person name="Schulz F."/>
            <person name="Roux S."/>
            <person name="Paez-Espino D."/>
            <person name="Jungbluth S."/>
            <person name="Walsh D.A."/>
            <person name="Denef V.J."/>
            <person name="McMahon K.D."/>
            <person name="Konstantinidis K.T."/>
            <person name="Eloe-Fadrosh E.A."/>
            <person name="Kyrpides N.C."/>
            <person name="Woyke T."/>
        </authorList>
    </citation>
    <scope>NUCLEOTIDE SEQUENCE</scope>
    <source>
        <strain evidence="2">GVMAG-M-3300009185-36</strain>
    </source>
</reference>
<protein>
    <submittedName>
        <fullName evidence="2">Uncharacterized protein</fullName>
    </submittedName>
</protein>
<organism evidence="2">
    <name type="scientific">viral metagenome</name>
    <dbReference type="NCBI Taxonomy" id="1070528"/>
    <lineage>
        <taxon>unclassified sequences</taxon>
        <taxon>metagenomes</taxon>
        <taxon>organismal metagenomes</taxon>
    </lineage>
</organism>
<dbReference type="AlphaFoldDB" id="A0A6C0B0Z9"/>